<feature type="compositionally biased region" description="Low complexity" evidence="2">
    <location>
        <begin position="396"/>
        <end position="414"/>
    </location>
</feature>
<proteinExistence type="predicted"/>
<keyword evidence="4" id="KW-1185">Reference proteome</keyword>
<feature type="compositionally biased region" description="Low complexity" evidence="2">
    <location>
        <begin position="101"/>
        <end position="112"/>
    </location>
</feature>
<dbReference type="RefSeq" id="WP_173284265.1">
    <property type="nucleotide sequence ID" value="NZ_CP054020.1"/>
</dbReference>
<evidence type="ECO:0000313" key="3">
    <source>
        <dbReference type="EMBL" id="QKI88652.1"/>
    </source>
</evidence>
<dbReference type="EMBL" id="CP054020">
    <property type="protein sequence ID" value="QKI88652.1"/>
    <property type="molecule type" value="Genomic_DNA"/>
</dbReference>
<dbReference type="KEGG" id="txa:HQN79_03240"/>
<dbReference type="SUPFAM" id="SSF48452">
    <property type="entry name" value="TPR-like"/>
    <property type="match status" value="1"/>
</dbReference>
<dbReference type="Pfam" id="PF14559">
    <property type="entry name" value="TPR_19"/>
    <property type="match status" value="1"/>
</dbReference>
<reference evidence="3 4" key="1">
    <citation type="submission" date="2020-05" db="EMBL/GenBank/DDBJ databases">
        <title>Thiomicrorhabdus sediminis sp.nov. and Thiomicrorhabdus xiamenensis sp.nov., novel sulfur-oxidizing bacteria isolated from coastal sediment.</title>
        <authorList>
            <person name="Liu X."/>
        </authorList>
    </citation>
    <scope>NUCLEOTIDE SEQUENCE [LARGE SCALE GENOMIC DNA]</scope>
    <source>
        <strain evidence="3 4">G2</strain>
    </source>
</reference>
<feature type="compositionally biased region" description="Polar residues" evidence="2">
    <location>
        <begin position="64"/>
        <end position="83"/>
    </location>
</feature>
<feature type="region of interest" description="Disordered" evidence="2">
    <location>
        <begin position="236"/>
        <end position="260"/>
    </location>
</feature>
<evidence type="ECO:0000256" key="2">
    <source>
        <dbReference type="SAM" id="MobiDB-lite"/>
    </source>
</evidence>
<dbReference type="PROSITE" id="PS50005">
    <property type="entry name" value="TPR"/>
    <property type="match status" value="1"/>
</dbReference>
<organism evidence="3 4">
    <name type="scientific">Thiomicrorhabdus xiamenensis</name>
    <dbReference type="NCBI Taxonomy" id="2739063"/>
    <lineage>
        <taxon>Bacteria</taxon>
        <taxon>Pseudomonadati</taxon>
        <taxon>Pseudomonadota</taxon>
        <taxon>Gammaproteobacteria</taxon>
        <taxon>Thiotrichales</taxon>
        <taxon>Piscirickettsiaceae</taxon>
        <taxon>Thiomicrorhabdus</taxon>
    </lineage>
</organism>
<sequence length="652" mass="70024">MSVLLEALKKAAEEKNKLAAKESEAESSPSEKDSLETTSSFSSEDVPGEVDQAPESTSSATATGETPVSETPVSLKLETSTPVEASGSRDLDELIQEPESAATATRANIYAAQDNNSSDDVELETRQQTPPATKLNFSIPTEEATDLESDKTTSEATANPEPSKSADFPVIDTTSLDEDALPEPDLAPVVNNDKTAPVETKATAKQADEPKVKEDKAEDDSFEWGLEQLPAYVPDGEAGQKEVPAGSASQEVTHNAEDDQKLAKNSVLTKNAHSKPYSTGGLLSSPKTLLALTSLTAFVCIGLYTAFYFDQQNQALEASFDKYKITPIQVELPKIPEQVDTESDKADGLSGDTVMADSTMDPALDEGQDTALVESLAADKAIASTKAVKPARDTTTKAAASSSTSKSSKAVATKSVPKAKTLRTTDKVLVLNTVNSTIIQPKPAAKAALITRSKALTPSQQQLVQGYEYYQRGEWQNAQDAFKAVSQRDPQNIKALIGLAATQNALGDPSTSVETYLQVLDIDPGNPFALEAVAEIANSVTAPTNDWLQQLTELAERNPKSAVLQNALGNFMARKQDWFKAQESYFNAVSIESNQAVYLMNLAISLDHLNKYKLAADYYTQALVYANNTTAIDQSAIKERLVILKQHSLMEP</sequence>
<dbReference type="InterPro" id="IPR011990">
    <property type="entry name" value="TPR-like_helical_dom_sf"/>
</dbReference>
<gene>
    <name evidence="3" type="ORF">HQN79_03240</name>
</gene>
<accession>A0A7D4NQ98</accession>
<dbReference type="Gene3D" id="1.25.40.10">
    <property type="entry name" value="Tetratricopeptide repeat domain"/>
    <property type="match status" value="2"/>
</dbReference>
<feature type="compositionally biased region" description="Basic and acidic residues" evidence="2">
    <location>
        <begin position="13"/>
        <end position="35"/>
    </location>
</feature>
<feature type="region of interest" description="Disordered" evidence="2">
    <location>
        <begin position="387"/>
        <end position="414"/>
    </location>
</feature>
<feature type="compositionally biased region" description="Basic and acidic residues" evidence="2">
    <location>
        <begin position="206"/>
        <end position="216"/>
    </location>
</feature>
<name>A0A7D4NQ98_9GAMM</name>
<feature type="region of interest" description="Disordered" evidence="2">
    <location>
        <begin position="13"/>
        <end position="220"/>
    </location>
</feature>
<dbReference type="SMART" id="SM00028">
    <property type="entry name" value="TPR"/>
    <property type="match status" value="4"/>
</dbReference>
<dbReference type="InterPro" id="IPR019734">
    <property type="entry name" value="TPR_rpt"/>
</dbReference>
<protein>
    <submittedName>
        <fullName evidence="3">Uncharacterized protein</fullName>
    </submittedName>
</protein>
<feature type="repeat" description="TPR" evidence="1">
    <location>
        <begin position="459"/>
        <end position="492"/>
    </location>
</feature>
<feature type="compositionally biased region" description="Polar residues" evidence="2">
    <location>
        <begin position="126"/>
        <end position="139"/>
    </location>
</feature>
<dbReference type="Proteomes" id="UP000504724">
    <property type="component" value="Chromosome"/>
</dbReference>
<evidence type="ECO:0000313" key="4">
    <source>
        <dbReference type="Proteomes" id="UP000504724"/>
    </source>
</evidence>
<evidence type="ECO:0000256" key="1">
    <source>
        <dbReference type="PROSITE-ProRule" id="PRU00339"/>
    </source>
</evidence>
<dbReference type="AlphaFoldDB" id="A0A7D4NQ98"/>
<keyword evidence="1" id="KW-0802">TPR repeat</keyword>